<dbReference type="AlphaFoldDB" id="A0A1C2J2A8"/>
<dbReference type="EMBL" id="LWSA01000102">
    <property type="protein sequence ID" value="OCX73542.1"/>
    <property type="molecule type" value="Genomic_DNA"/>
</dbReference>
<evidence type="ECO:0000313" key="2">
    <source>
        <dbReference type="EMBL" id="OCX74940.1"/>
    </source>
</evidence>
<dbReference type="Proteomes" id="UP000094893">
    <property type="component" value="Unassembled WGS sequence"/>
</dbReference>
<dbReference type="STRING" id="930.GCA_002079865_02112"/>
<gene>
    <name evidence="2" type="ORF">A6M23_04180</name>
    <name evidence="1" type="ORF">A6P07_08350</name>
</gene>
<evidence type="ECO:0000313" key="4">
    <source>
        <dbReference type="Proteomes" id="UP000095008"/>
    </source>
</evidence>
<dbReference type="RefSeq" id="WP_024893719.1">
    <property type="nucleotide sequence ID" value="NZ_JAAOMO010000036.1"/>
</dbReference>
<accession>A0A1C2J2A8</accession>
<proteinExistence type="predicted"/>
<organism evidence="2 4">
    <name type="scientific">Acidithiobacillus thiooxidans</name>
    <name type="common">Thiobacillus thiooxidans</name>
    <dbReference type="NCBI Taxonomy" id="930"/>
    <lineage>
        <taxon>Bacteria</taxon>
        <taxon>Pseudomonadati</taxon>
        <taxon>Pseudomonadota</taxon>
        <taxon>Acidithiobacillia</taxon>
        <taxon>Acidithiobacillales</taxon>
        <taxon>Acidithiobacillaceae</taxon>
        <taxon>Acidithiobacillus</taxon>
    </lineage>
</organism>
<evidence type="ECO:0000313" key="1">
    <source>
        <dbReference type="EMBL" id="OCX73542.1"/>
    </source>
</evidence>
<evidence type="ECO:0000313" key="3">
    <source>
        <dbReference type="Proteomes" id="UP000094893"/>
    </source>
</evidence>
<protein>
    <submittedName>
        <fullName evidence="2">Uncharacterized protein</fullName>
    </submittedName>
</protein>
<sequence>MMNKQDMLDIAKKAFPVEITRGEALLDAAIWTLSERFIRCMDPSFPLPDPANVPEDPWFTVVMAVTEMLLKNRHGRLYFTQNSFPFLRD</sequence>
<comment type="caution">
    <text evidence="2">The sequence shown here is derived from an EMBL/GenBank/DDBJ whole genome shotgun (WGS) entry which is preliminary data.</text>
</comment>
<name>A0A1C2J2A8_ACITH</name>
<reference evidence="2 3" key="1">
    <citation type="journal article" date="2016" name="Int. J. Mol. Sci.">
        <title>Comparative genomics of the extreme acidophile Acidithiobacillus thiooxidans reveals intraspecific divergence and niche adaptation.</title>
        <authorList>
            <person name="Zhang X."/>
            <person name="Feng X."/>
            <person name="Tao J."/>
            <person name="Ma L."/>
            <person name="Xiao Y."/>
            <person name="Liang Y."/>
            <person name="Liu X."/>
            <person name="Yin H."/>
        </authorList>
    </citation>
    <scope>NUCLEOTIDE SEQUENCE [LARGE SCALE GENOMIC DNA]</scope>
    <source>
        <strain evidence="1 3">A02</strain>
        <strain evidence="2">DXS-W</strain>
    </source>
</reference>
<dbReference type="Proteomes" id="UP000095008">
    <property type="component" value="Unassembled WGS sequence"/>
</dbReference>
<keyword evidence="4" id="KW-1185">Reference proteome</keyword>
<dbReference type="EMBL" id="LWRY01000025">
    <property type="protein sequence ID" value="OCX74940.1"/>
    <property type="molecule type" value="Genomic_DNA"/>
</dbReference>